<dbReference type="Proteomes" id="UP001285908">
    <property type="component" value="Unassembled WGS sequence"/>
</dbReference>
<dbReference type="RefSeq" id="XP_062691499.1">
    <property type="nucleotide sequence ID" value="XM_062837269.1"/>
</dbReference>
<dbReference type="EMBL" id="JAULSX010000005">
    <property type="protein sequence ID" value="KAK3490316.1"/>
    <property type="molecule type" value="Genomic_DNA"/>
</dbReference>
<sequence>MSRPGDIKPFLFLAQFLFWLHIRLFDRMRPDQISHALPPIGATVAVGVVTAVVPCLVCEASHAIIARLLRLVLLTISPPEMSNGQSSRLSIRAREPSWSLDFCWRFVNERSSGVTLKMLDGAVSVRRKLKNSRVRASCPRCG</sequence>
<gene>
    <name evidence="1" type="ORF">B0T23DRAFT_381508</name>
</gene>
<dbReference type="AlphaFoldDB" id="A0AAJ0I5G2"/>
<proteinExistence type="predicted"/>
<dbReference type="GeneID" id="87874891"/>
<accession>A0AAJ0I5G2</accession>
<reference evidence="1 2" key="1">
    <citation type="journal article" date="2023" name="Mol. Phylogenet. Evol.">
        <title>Genome-scale phylogeny and comparative genomics of the fungal order Sordariales.</title>
        <authorList>
            <person name="Hensen N."/>
            <person name="Bonometti L."/>
            <person name="Westerberg I."/>
            <person name="Brannstrom I.O."/>
            <person name="Guillou S."/>
            <person name="Cros-Aarteil S."/>
            <person name="Calhoun S."/>
            <person name="Haridas S."/>
            <person name="Kuo A."/>
            <person name="Mondo S."/>
            <person name="Pangilinan J."/>
            <person name="Riley R."/>
            <person name="LaButti K."/>
            <person name="Andreopoulos B."/>
            <person name="Lipzen A."/>
            <person name="Chen C."/>
            <person name="Yan M."/>
            <person name="Daum C."/>
            <person name="Ng V."/>
            <person name="Clum A."/>
            <person name="Steindorff A."/>
            <person name="Ohm R.A."/>
            <person name="Martin F."/>
            <person name="Silar P."/>
            <person name="Natvig D.O."/>
            <person name="Lalanne C."/>
            <person name="Gautier V."/>
            <person name="Ament-Velasquez S.L."/>
            <person name="Kruys A."/>
            <person name="Hutchinson M.I."/>
            <person name="Powell A.J."/>
            <person name="Barry K."/>
            <person name="Miller A.N."/>
            <person name="Grigoriev I.V."/>
            <person name="Debuchy R."/>
            <person name="Gladieux P."/>
            <person name="Hiltunen Thoren M."/>
            <person name="Johannesson H."/>
        </authorList>
    </citation>
    <scope>NUCLEOTIDE SEQUENCE [LARGE SCALE GENOMIC DNA]</scope>
    <source>
        <strain evidence="1 2">FGSC 10403</strain>
    </source>
</reference>
<protein>
    <submittedName>
        <fullName evidence="1">Uncharacterized protein</fullName>
    </submittedName>
</protein>
<organism evidence="1 2">
    <name type="scientific">Neurospora hispaniola</name>
    <dbReference type="NCBI Taxonomy" id="588809"/>
    <lineage>
        <taxon>Eukaryota</taxon>
        <taxon>Fungi</taxon>
        <taxon>Dikarya</taxon>
        <taxon>Ascomycota</taxon>
        <taxon>Pezizomycotina</taxon>
        <taxon>Sordariomycetes</taxon>
        <taxon>Sordariomycetidae</taxon>
        <taxon>Sordariales</taxon>
        <taxon>Sordariaceae</taxon>
        <taxon>Neurospora</taxon>
    </lineage>
</organism>
<keyword evidence="2" id="KW-1185">Reference proteome</keyword>
<evidence type="ECO:0000313" key="2">
    <source>
        <dbReference type="Proteomes" id="UP001285908"/>
    </source>
</evidence>
<comment type="caution">
    <text evidence="1">The sequence shown here is derived from an EMBL/GenBank/DDBJ whole genome shotgun (WGS) entry which is preliminary data.</text>
</comment>
<name>A0AAJ0I5G2_9PEZI</name>
<evidence type="ECO:0000313" key="1">
    <source>
        <dbReference type="EMBL" id="KAK3490316.1"/>
    </source>
</evidence>